<name>A0A674A401_SALTR</name>
<keyword evidence="9" id="KW-0539">Nucleus</keyword>
<keyword evidence="6" id="KW-0862">Zinc</keyword>
<evidence type="ECO:0000256" key="2">
    <source>
        <dbReference type="ARBA" id="ARBA00006991"/>
    </source>
</evidence>
<evidence type="ECO:0000256" key="10">
    <source>
        <dbReference type="PROSITE-ProRule" id="PRU00042"/>
    </source>
</evidence>
<evidence type="ECO:0000256" key="6">
    <source>
        <dbReference type="ARBA" id="ARBA00022833"/>
    </source>
</evidence>
<comment type="similarity">
    <text evidence="2">Belongs to the krueppel C2H2-type zinc-finger protein family.</text>
</comment>
<dbReference type="FunFam" id="3.30.160.60:FF:000042">
    <property type="entry name" value="Zinc finger protein 148"/>
    <property type="match status" value="1"/>
</dbReference>
<keyword evidence="8" id="KW-0804">Transcription</keyword>
<dbReference type="Proteomes" id="UP000472277">
    <property type="component" value="Chromosome 32"/>
</dbReference>
<evidence type="ECO:0000313" key="14">
    <source>
        <dbReference type="Proteomes" id="UP000472277"/>
    </source>
</evidence>
<reference evidence="13" key="2">
    <citation type="submission" date="2025-09" db="UniProtKB">
        <authorList>
            <consortium name="Ensembl"/>
        </authorList>
    </citation>
    <scope>IDENTIFICATION</scope>
</reference>
<dbReference type="SMART" id="SM00355">
    <property type="entry name" value="ZnF_C2H2"/>
    <property type="match status" value="2"/>
</dbReference>
<feature type="compositionally biased region" description="Low complexity" evidence="11">
    <location>
        <begin position="459"/>
        <end position="472"/>
    </location>
</feature>
<feature type="domain" description="C2H2-type" evidence="12">
    <location>
        <begin position="166"/>
        <end position="201"/>
    </location>
</feature>
<dbReference type="AlphaFoldDB" id="A0A674A401"/>
<gene>
    <name evidence="13" type="primary">ZNF281</name>
</gene>
<evidence type="ECO:0000313" key="13">
    <source>
        <dbReference type="Ensembl" id="ENSSTUP00000053006.1"/>
    </source>
</evidence>
<evidence type="ECO:0000256" key="1">
    <source>
        <dbReference type="ARBA" id="ARBA00004123"/>
    </source>
</evidence>
<dbReference type="OMA" id="TRWRSNT"/>
<dbReference type="PROSITE" id="PS00028">
    <property type="entry name" value="ZINC_FINGER_C2H2_1"/>
    <property type="match status" value="1"/>
</dbReference>
<evidence type="ECO:0000256" key="9">
    <source>
        <dbReference type="ARBA" id="ARBA00023242"/>
    </source>
</evidence>
<keyword evidence="4" id="KW-0677">Repeat</keyword>
<evidence type="ECO:0000256" key="4">
    <source>
        <dbReference type="ARBA" id="ARBA00022737"/>
    </source>
</evidence>
<feature type="region of interest" description="Disordered" evidence="11">
    <location>
        <begin position="459"/>
        <end position="487"/>
    </location>
</feature>
<keyword evidence="5 10" id="KW-0863">Zinc-finger</keyword>
<evidence type="ECO:0000256" key="8">
    <source>
        <dbReference type="ARBA" id="ARBA00023163"/>
    </source>
</evidence>
<keyword evidence="7" id="KW-0805">Transcription regulation</keyword>
<accession>A0A674A401</accession>
<reference evidence="13" key="1">
    <citation type="submission" date="2025-08" db="UniProtKB">
        <authorList>
            <consortium name="Ensembl"/>
        </authorList>
    </citation>
    <scope>IDENTIFICATION</scope>
</reference>
<feature type="region of interest" description="Disordered" evidence="11">
    <location>
        <begin position="323"/>
        <end position="342"/>
    </location>
</feature>
<feature type="compositionally biased region" description="Polar residues" evidence="11">
    <location>
        <begin position="473"/>
        <end position="484"/>
    </location>
</feature>
<dbReference type="PANTHER" id="PTHR24394">
    <property type="entry name" value="ZINC FINGER PROTEIN"/>
    <property type="match status" value="1"/>
</dbReference>
<feature type="region of interest" description="Disordered" evidence="11">
    <location>
        <begin position="112"/>
        <end position="153"/>
    </location>
</feature>
<evidence type="ECO:0000256" key="3">
    <source>
        <dbReference type="ARBA" id="ARBA00022723"/>
    </source>
</evidence>
<keyword evidence="14" id="KW-1185">Reference proteome</keyword>
<evidence type="ECO:0000256" key="7">
    <source>
        <dbReference type="ARBA" id="ARBA00023015"/>
    </source>
</evidence>
<organism evidence="13 14">
    <name type="scientific">Salmo trutta</name>
    <name type="common">Brown trout</name>
    <dbReference type="NCBI Taxonomy" id="8032"/>
    <lineage>
        <taxon>Eukaryota</taxon>
        <taxon>Metazoa</taxon>
        <taxon>Chordata</taxon>
        <taxon>Craniata</taxon>
        <taxon>Vertebrata</taxon>
        <taxon>Euteleostomi</taxon>
        <taxon>Actinopterygii</taxon>
        <taxon>Neopterygii</taxon>
        <taxon>Teleostei</taxon>
        <taxon>Protacanthopterygii</taxon>
        <taxon>Salmoniformes</taxon>
        <taxon>Salmonidae</taxon>
        <taxon>Salmoninae</taxon>
        <taxon>Salmo</taxon>
    </lineage>
</organism>
<dbReference type="PROSITE" id="PS50157">
    <property type="entry name" value="ZINC_FINGER_C2H2_2"/>
    <property type="match status" value="2"/>
</dbReference>
<evidence type="ECO:0000256" key="5">
    <source>
        <dbReference type="ARBA" id="ARBA00022771"/>
    </source>
</evidence>
<dbReference type="GO" id="GO:0008270">
    <property type="term" value="F:zinc ion binding"/>
    <property type="evidence" value="ECO:0007669"/>
    <property type="project" value="UniProtKB-KW"/>
</dbReference>
<dbReference type="GO" id="GO:0000981">
    <property type="term" value="F:DNA-binding transcription factor activity, RNA polymerase II-specific"/>
    <property type="evidence" value="ECO:0007669"/>
    <property type="project" value="TreeGrafter"/>
</dbReference>
<dbReference type="InterPro" id="IPR036236">
    <property type="entry name" value="Znf_C2H2_sf"/>
</dbReference>
<dbReference type="InParanoid" id="A0A674A401"/>
<feature type="domain" description="C2H2-type" evidence="12">
    <location>
        <begin position="202"/>
        <end position="229"/>
    </location>
</feature>
<keyword evidence="3" id="KW-0479">Metal-binding</keyword>
<dbReference type="Gene3D" id="3.30.160.60">
    <property type="entry name" value="Classic Zinc Finger"/>
    <property type="match status" value="1"/>
</dbReference>
<proteinExistence type="inferred from homology"/>
<comment type="subcellular location">
    <subcellularLocation>
        <location evidence="1">Nucleus</location>
    </subcellularLocation>
</comment>
<dbReference type="GeneTree" id="ENSGT00940000161586"/>
<protein>
    <submittedName>
        <fullName evidence="13">Zinc finger protein 281</fullName>
    </submittedName>
</protein>
<dbReference type="PANTHER" id="PTHR24394:SF57">
    <property type="entry name" value="ZINC FINGER PROTEIN 740"/>
    <property type="match status" value="1"/>
</dbReference>
<evidence type="ECO:0000259" key="12">
    <source>
        <dbReference type="PROSITE" id="PS50157"/>
    </source>
</evidence>
<dbReference type="GO" id="GO:0005634">
    <property type="term" value="C:nucleus"/>
    <property type="evidence" value="ECO:0007669"/>
    <property type="project" value="UniProtKB-SubCell"/>
</dbReference>
<dbReference type="InterPro" id="IPR013087">
    <property type="entry name" value="Znf_C2H2_type"/>
</dbReference>
<evidence type="ECO:0000256" key="11">
    <source>
        <dbReference type="SAM" id="MobiDB-lite"/>
    </source>
</evidence>
<dbReference type="Pfam" id="PF00096">
    <property type="entry name" value="zf-C2H2"/>
    <property type="match status" value="1"/>
</dbReference>
<dbReference type="SUPFAM" id="SSF57667">
    <property type="entry name" value="beta-beta-alpha zinc fingers"/>
    <property type="match status" value="1"/>
</dbReference>
<dbReference type="Ensembl" id="ENSSTUT00000055414.1">
    <property type="protein sequence ID" value="ENSSTUP00000053006.1"/>
    <property type="gene ID" value="ENSSTUG00000022424.1"/>
</dbReference>
<sequence>MSIIQDKLGNDFLHLPPVTSFTRLAAQSVMQDLPGPHEMILKKERDSPDCSMGGLGGYGGVGDYVHAMDIKQEKMTEHDYRLPLYPGGPGKSTELLEVSMGNHQNLLVHDLSQGNLPSRLGKESSGKRGQRSNGEEGKPRRKRGEPKQSMMLDADGGSLWPNGKLHICEHCGASFRSSYHLRRHIHSGEFSVMFPLTGEKPFCCDQCNMRFIQKYHMERHKRTHSGEKMMCVGRGVVMMNVCQRWSSVVPAVGYPGGGLGRDGRRLTPQSARLLPKGVDKHDRSGIPDEVLQSLLDHYTQKPDGSHHDVHFDLSDQHVALHPVSADGSDLSHDADSPSPSGDKTVIMHEYSRFLLQALERTSHNTGFPLGPGPPATGPFTSSHQRNPLFSDKHMYTTSPLECGFGQPVASPTLPSSMPKSHFVMLSGSSPQHGFHLNSLEPATHQQLTLLRSSLTRWRSNTSSPSSYQISPSDLGSQKDSQNLASLDPSKGSYTIENFAQAFGSQFKSASRSALSYGADSSGEVDHRIRTPVSEFSGYTSLLADVNEAVSTGSKTPTSQSYR</sequence>